<reference evidence="2" key="1">
    <citation type="submission" date="2019-08" db="EMBL/GenBank/DDBJ databases">
        <title>The genome of the North American firefly Photinus pyralis.</title>
        <authorList>
            <consortium name="Photinus pyralis genome working group"/>
            <person name="Fallon T.R."/>
            <person name="Sander Lower S.E."/>
            <person name="Weng J.-K."/>
        </authorList>
    </citation>
    <scope>NUCLEOTIDE SEQUENCE</scope>
    <source>
        <strain evidence="2">TRF0915ILg1</strain>
        <tissue evidence="2">Whole body</tissue>
    </source>
</reference>
<dbReference type="InterPro" id="IPR013149">
    <property type="entry name" value="ADH-like_C"/>
</dbReference>
<gene>
    <name evidence="2" type="ORF">ILUMI_02921</name>
</gene>
<evidence type="ECO:0000313" key="2">
    <source>
        <dbReference type="EMBL" id="KAF2903272.1"/>
    </source>
</evidence>
<comment type="caution">
    <text evidence="2">The sequence shown here is derived from an EMBL/GenBank/DDBJ whole genome shotgun (WGS) entry which is preliminary data.</text>
</comment>
<dbReference type="Gene3D" id="3.90.180.10">
    <property type="entry name" value="Medium-chain alcohol dehydrogenases, catalytic domain"/>
    <property type="match status" value="1"/>
</dbReference>
<name>A0A8K0DGT3_IGNLU</name>
<protein>
    <recommendedName>
        <fullName evidence="1">Enoyl reductase (ER) domain-containing protein</fullName>
    </recommendedName>
</protein>
<dbReference type="InterPro" id="IPR011032">
    <property type="entry name" value="GroES-like_sf"/>
</dbReference>
<dbReference type="Pfam" id="PF08240">
    <property type="entry name" value="ADH_N"/>
    <property type="match status" value="1"/>
</dbReference>
<organism evidence="2 3">
    <name type="scientific">Ignelater luminosus</name>
    <name type="common">Cucubano</name>
    <name type="synonym">Pyrophorus luminosus</name>
    <dbReference type="NCBI Taxonomy" id="2038154"/>
    <lineage>
        <taxon>Eukaryota</taxon>
        <taxon>Metazoa</taxon>
        <taxon>Ecdysozoa</taxon>
        <taxon>Arthropoda</taxon>
        <taxon>Hexapoda</taxon>
        <taxon>Insecta</taxon>
        <taxon>Pterygota</taxon>
        <taxon>Neoptera</taxon>
        <taxon>Endopterygota</taxon>
        <taxon>Coleoptera</taxon>
        <taxon>Polyphaga</taxon>
        <taxon>Elateriformia</taxon>
        <taxon>Elateroidea</taxon>
        <taxon>Elateridae</taxon>
        <taxon>Agrypninae</taxon>
        <taxon>Pyrophorini</taxon>
        <taxon>Ignelater</taxon>
    </lineage>
</organism>
<dbReference type="Gene3D" id="3.40.50.720">
    <property type="entry name" value="NAD(P)-binding Rossmann-like Domain"/>
    <property type="match status" value="1"/>
</dbReference>
<keyword evidence="3" id="KW-1185">Reference proteome</keyword>
<dbReference type="SMART" id="SM00829">
    <property type="entry name" value="PKS_ER"/>
    <property type="match status" value="1"/>
</dbReference>
<dbReference type="AlphaFoldDB" id="A0A8K0DGT3"/>
<dbReference type="PANTHER" id="PTHR43677">
    <property type="entry name" value="SHORT-CHAIN DEHYDROGENASE/REDUCTASE"/>
    <property type="match status" value="1"/>
</dbReference>
<dbReference type="InterPro" id="IPR051397">
    <property type="entry name" value="Zn-ADH-like_protein"/>
</dbReference>
<dbReference type="SUPFAM" id="SSF50129">
    <property type="entry name" value="GroES-like"/>
    <property type="match status" value="1"/>
</dbReference>
<dbReference type="OrthoDB" id="3509362at2759"/>
<dbReference type="GO" id="GO:0016491">
    <property type="term" value="F:oxidoreductase activity"/>
    <property type="evidence" value="ECO:0007669"/>
    <property type="project" value="InterPro"/>
</dbReference>
<dbReference type="Proteomes" id="UP000801492">
    <property type="component" value="Unassembled WGS sequence"/>
</dbReference>
<evidence type="ECO:0000313" key="3">
    <source>
        <dbReference type="Proteomes" id="UP000801492"/>
    </source>
</evidence>
<dbReference type="GO" id="GO:0005739">
    <property type="term" value="C:mitochondrion"/>
    <property type="evidence" value="ECO:0007669"/>
    <property type="project" value="TreeGrafter"/>
</dbReference>
<sequence>MSTSLLKTITRSCFSNIKRHTNQIRLASKYKAAVVRSESSQSLEIEERKRSKLQPDEVRIQVHYCSVNSGDVVNFKNPAHGFPFTPGYEFAGEVVEVGNKITKADVLEGEKVAALNLKRFGGFAEECVVNIKDIFRLPSNVQPKDAAVIVSGHSIAMFAFSRIRELKETDYVLVTAGAAGLGLAAVDVAANVYKAKVISVVDSAERAELARNRGAFQTVLFTPKLPKKVIGSTEHGKGVDIVYDAVGEHMLETIGQCVASGGSIFHVAPTMLYKTIPAPRPNCNLMILSLLELRQQNVELYRTVVNETLELADEGTVSAFISANYNFNEHDLNKAIDFSQEEKTTGKILIKVLN</sequence>
<evidence type="ECO:0000259" key="1">
    <source>
        <dbReference type="SMART" id="SM00829"/>
    </source>
</evidence>
<dbReference type="InterPro" id="IPR036291">
    <property type="entry name" value="NAD(P)-bd_dom_sf"/>
</dbReference>
<feature type="domain" description="Enoyl reductase (ER)" evidence="1">
    <location>
        <begin position="38"/>
        <end position="350"/>
    </location>
</feature>
<accession>A0A8K0DGT3</accession>
<dbReference type="SUPFAM" id="SSF51735">
    <property type="entry name" value="NAD(P)-binding Rossmann-fold domains"/>
    <property type="match status" value="1"/>
</dbReference>
<proteinExistence type="predicted"/>
<dbReference type="EMBL" id="VTPC01001068">
    <property type="protein sequence ID" value="KAF2903272.1"/>
    <property type="molecule type" value="Genomic_DNA"/>
</dbReference>
<dbReference type="InterPro" id="IPR013154">
    <property type="entry name" value="ADH-like_N"/>
</dbReference>
<dbReference type="PANTHER" id="PTHR43677:SF4">
    <property type="entry name" value="QUINONE OXIDOREDUCTASE-LIKE PROTEIN 2"/>
    <property type="match status" value="1"/>
</dbReference>
<dbReference type="InterPro" id="IPR020843">
    <property type="entry name" value="ER"/>
</dbReference>
<dbReference type="Pfam" id="PF00107">
    <property type="entry name" value="ADH_zinc_N"/>
    <property type="match status" value="1"/>
</dbReference>